<dbReference type="InterPro" id="IPR015890">
    <property type="entry name" value="Chorismate_C"/>
</dbReference>
<comment type="cofactor">
    <cofactor evidence="1 15">
        <name>Mg(2+)</name>
        <dbReference type="ChEBI" id="CHEBI:18420"/>
    </cofactor>
</comment>
<dbReference type="InterPro" id="IPR019999">
    <property type="entry name" value="Anth_synth_I-like"/>
</dbReference>
<dbReference type="AlphaFoldDB" id="A0AB35T896"/>
<dbReference type="EMBL" id="JAWXXX010000001">
    <property type="protein sequence ID" value="MDX5894588.1"/>
    <property type="molecule type" value="Genomic_DNA"/>
</dbReference>
<dbReference type="GO" id="GO:0004049">
    <property type="term" value="F:anthranilate synthase activity"/>
    <property type="evidence" value="ECO:0007669"/>
    <property type="project" value="UniProtKB-EC"/>
</dbReference>
<evidence type="ECO:0000256" key="9">
    <source>
        <dbReference type="ARBA" id="ARBA00022822"/>
    </source>
</evidence>
<keyword evidence="7 15" id="KW-0028">Amino-acid biosynthesis</keyword>
<evidence type="ECO:0000256" key="11">
    <source>
        <dbReference type="ARBA" id="ARBA00023141"/>
    </source>
</evidence>
<dbReference type="InterPro" id="IPR005801">
    <property type="entry name" value="ADC_synthase"/>
</dbReference>
<dbReference type="PANTHER" id="PTHR11236">
    <property type="entry name" value="AMINOBENZOATE/ANTHRANILATE SYNTHASE"/>
    <property type="match status" value="1"/>
</dbReference>
<dbReference type="Gene3D" id="3.60.120.10">
    <property type="entry name" value="Anthranilate synthase"/>
    <property type="match status" value="1"/>
</dbReference>
<dbReference type="RefSeq" id="WP_232226530.1">
    <property type="nucleotide sequence ID" value="NZ_CP007514.1"/>
</dbReference>
<evidence type="ECO:0000256" key="10">
    <source>
        <dbReference type="ARBA" id="ARBA00022842"/>
    </source>
</evidence>
<comment type="pathway">
    <text evidence="2 15">Amino-acid biosynthesis; L-tryptophan biosynthesis; L-tryptophan from chorismate: step 1/5.</text>
</comment>
<evidence type="ECO:0000256" key="5">
    <source>
        <dbReference type="ARBA" id="ARBA00012266"/>
    </source>
</evidence>
<dbReference type="NCBIfam" id="TIGR00564">
    <property type="entry name" value="trpE_most"/>
    <property type="match status" value="1"/>
</dbReference>
<keyword evidence="10 15" id="KW-0460">Magnesium</keyword>
<reference evidence="18" key="1">
    <citation type="submission" date="2023-11" db="EMBL/GenBank/DDBJ databases">
        <title>MicrobeMod: A computational toolkit for identifying prokaryotic methylation and restriction-modification with nanopore sequencing.</title>
        <authorList>
            <person name="Crits-Christoph A."/>
            <person name="Kang S.C."/>
            <person name="Lee H."/>
            <person name="Ostrov N."/>
        </authorList>
    </citation>
    <scope>NUCLEOTIDE SEQUENCE</scope>
    <source>
        <strain evidence="18">ATCC 51242</strain>
    </source>
</reference>
<evidence type="ECO:0000256" key="15">
    <source>
        <dbReference type="RuleBase" id="RU364045"/>
    </source>
</evidence>
<keyword evidence="9 15" id="KW-0822">Tryptophan biosynthesis</keyword>
<evidence type="ECO:0000256" key="13">
    <source>
        <dbReference type="ARBA" id="ARBA00025634"/>
    </source>
</evidence>
<comment type="catalytic activity">
    <reaction evidence="14 15">
        <text>chorismate + L-glutamine = anthranilate + pyruvate + L-glutamate + H(+)</text>
        <dbReference type="Rhea" id="RHEA:21732"/>
        <dbReference type="ChEBI" id="CHEBI:15361"/>
        <dbReference type="ChEBI" id="CHEBI:15378"/>
        <dbReference type="ChEBI" id="CHEBI:16567"/>
        <dbReference type="ChEBI" id="CHEBI:29748"/>
        <dbReference type="ChEBI" id="CHEBI:29985"/>
        <dbReference type="ChEBI" id="CHEBI:58359"/>
        <dbReference type="EC" id="4.1.3.27"/>
    </reaction>
</comment>
<gene>
    <name evidence="15 18" type="primary">trpE</name>
    <name evidence="18" type="ORF">SIL72_11185</name>
</gene>
<feature type="domain" description="Anthranilate synthase component I N-terminal" evidence="17">
    <location>
        <begin position="61"/>
        <end position="200"/>
    </location>
</feature>
<protein>
    <recommendedName>
        <fullName evidence="6 15">Anthranilate synthase component 1</fullName>
        <ecNumber evidence="5 15">4.1.3.27</ecNumber>
    </recommendedName>
</protein>
<evidence type="ECO:0000256" key="6">
    <source>
        <dbReference type="ARBA" id="ARBA00020653"/>
    </source>
</evidence>
<dbReference type="Proteomes" id="UP001281130">
    <property type="component" value="Unassembled WGS sequence"/>
</dbReference>
<evidence type="ECO:0000256" key="2">
    <source>
        <dbReference type="ARBA" id="ARBA00004873"/>
    </source>
</evidence>
<evidence type="ECO:0000256" key="12">
    <source>
        <dbReference type="ARBA" id="ARBA00023239"/>
    </source>
</evidence>
<evidence type="ECO:0000256" key="3">
    <source>
        <dbReference type="ARBA" id="ARBA00009562"/>
    </source>
</evidence>
<evidence type="ECO:0000256" key="4">
    <source>
        <dbReference type="ARBA" id="ARBA00011575"/>
    </source>
</evidence>
<keyword evidence="12 15" id="KW-0456">Lyase</keyword>
<proteinExistence type="inferred from homology"/>
<accession>A0AB35T896</accession>
<dbReference type="EC" id="4.1.3.27" evidence="5 15"/>
<evidence type="ECO:0000256" key="7">
    <source>
        <dbReference type="ARBA" id="ARBA00022605"/>
    </source>
</evidence>
<keyword evidence="8 15" id="KW-0479">Metal-binding</keyword>
<feature type="domain" description="Chorismate-utilising enzyme C-terminal" evidence="16">
    <location>
        <begin position="264"/>
        <end position="518"/>
    </location>
</feature>
<evidence type="ECO:0000259" key="16">
    <source>
        <dbReference type="Pfam" id="PF00425"/>
    </source>
</evidence>
<evidence type="ECO:0000259" key="17">
    <source>
        <dbReference type="Pfam" id="PF04715"/>
    </source>
</evidence>
<dbReference type="Pfam" id="PF00425">
    <property type="entry name" value="Chorismate_bind"/>
    <property type="match status" value="1"/>
</dbReference>
<dbReference type="Pfam" id="PF04715">
    <property type="entry name" value="Anth_synt_I_N"/>
    <property type="match status" value="1"/>
</dbReference>
<dbReference type="InterPro" id="IPR005256">
    <property type="entry name" value="Anth_synth_I_PabB"/>
</dbReference>
<evidence type="ECO:0000256" key="8">
    <source>
        <dbReference type="ARBA" id="ARBA00022723"/>
    </source>
</evidence>
<comment type="caution">
    <text evidence="18">The sequence shown here is derived from an EMBL/GenBank/DDBJ whole genome shotgun (WGS) entry which is preliminary data.</text>
</comment>
<sequence length="536" mass="58393">MSTIWSSFSKSAGSGSKRWRRFFGTGMASAAGMEFTPSLPEARTLARSYEVVPLYAEFIGDLETPISAVMKLRGEQNVFLLESAEEAERFGRYSFLGFDPKRTLHYRGGVYTVVDADGVREVPAPDPFRGLAGLVGKKTVAPLPNLPAFVGGAVGYFSYDAVRYLERLPEAPEDDLGVPEAYFLVTDTLIVFDHLRHKVLVISLVDASRLSDAEGEGFAAAYRRAADDIRRVAEKLAAPLETRRLPDGISSGPKSVEVDSNFTREGYVAAVERAKEYIRAGDAFQVVPSQRFSAGVGELDPLLLYRGLRTVNPSPYMTYLKLGDFALVGASPEPLVRVEGRRVMTRPVAGTRGRGATAEEDALLAEELLADEKERAEHVMLVDLGRNDLGRVSEVGTVELKSFMEIERYSHVMHIVSTVEGDLRGDLNALDALAAAFPAGTVSGAPKVRAMEIIDELEPTRRGPYAGASGYYGIDGRLDTCITLRTSLVKDGTVYFQAGGGVVADSVPDLEYLETQNKAGAIRRAIEVARSRSMWL</sequence>
<organism evidence="18 19">
    <name type="scientific">Rubrobacter radiotolerans</name>
    <name type="common">Arthrobacter radiotolerans</name>
    <dbReference type="NCBI Taxonomy" id="42256"/>
    <lineage>
        <taxon>Bacteria</taxon>
        <taxon>Bacillati</taxon>
        <taxon>Actinomycetota</taxon>
        <taxon>Rubrobacteria</taxon>
        <taxon>Rubrobacterales</taxon>
        <taxon>Rubrobacteraceae</taxon>
        <taxon>Rubrobacter</taxon>
    </lineage>
</organism>
<comment type="function">
    <text evidence="13 15">Part of a heterotetrameric complex that catalyzes the two-step biosynthesis of anthranilate, an intermediate in the biosynthesis of L-tryptophan. In the first step, the glutamine-binding beta subunit (TrpG) of anthranilate synthase (AS) provides the glutamine amidotransferase activity which generates ammonia as a substrate that, along with chorismate, is used in the second step, catalyzed by the large alpha subunit of AS (TrpE) to produce anthranilate. In the absence of TrpG, TrpE can synthesize anthranilate directly from chorismate and high concentrations of ammonia.</text>
</comment>
<dbReference type="PRINTS" id="PR00095">
    <property type="entry name" value="ANTSNTHASEI"/>
</dbReference>
<comment type="subunit">
    <text evidence="4 15">Heterotetramer consisting of two non-identical subunits: a beta subunit (TrpG) and a large alpha subunit (TrpE).</text>
</comment>
<evidence type="ECO:0000313" key="19">
    <source>
        <dbReference type="Proteomes" id="UP001281130"/>
    </source>
</evidence>
<keyword evidence="11 15" id="KW-0057">Aromatic amino acid biosynthesis</keyword>
<dbReference type="SUPFAM" id="SSF56322">
    <property type="entry name" value="ADC synthase"/>
    <property type="match status" value="1"/>
</dbReference>
<dbReference type="InterPro" id="IPR006805">
    <property type="entry name" value="Anth_synth_I_N"/>
</dbReference>
<name>A0AB35T896_RUBRA</name>
<dbReference type="PANTHER" id="PTHR11236:SF48">
    <property type="entry name" value="ISOCHORISMATE SYNTHASE MENF"/>
    <property type="match status" value="1"/>
</dbReference>
<evidence type="ECO:0000256" key="14">
    <source>
        <dbReference type="ARBA" id="ARBA00047683"/>
    </source>
</evidence>
<evidence type="ECO:0000256" key="1">
    <source>
        <dbReference type="ARBA" id="ARBA00001946"/>
    </source>
</evidence>
<comment type="similarity">
    <text evidence="3 15">Belongs to the anthranilate synthase component I family.</text>
</comment>
<evidence type="ECO:0000313" key="18">
    <source>
        <dbReference type="EMBL" id="MDX5894588.1"/>
    </source>
</evidence>
<dbReference type="GO" id="GO:0046872">
    <property type="term" value="F:metal ion binding"/>
    <property type="evidence" value="ECO:0007669"/>
    <property type="project" value="UniProtKB-KW"/>
</dbReference>
<dbReference type="GO" id="GO:0000162">
    <property type="term" value="P:L-tryptophan biosynthetic process"/>
    <property type="evidence" value="ECO:0007669"/>
    <property type="project" value="UniProtKB-KW"/>
</dbReference>